<dbReference type="Pfam" id="PF22733">
    <property type="entry name" value="NNH1"/>
    <property type="match status" value="1"/>
</dbReference>
<comment type="caution">
    <text evidence="2">The sequence shown here is derived from an EMBL/GenBank/DDBJ whole genome shotgun (WGS) entry which is preliminary data.</text>
</comment>
<evidence type="ECO:0000313" key="3">
    <source>
        <dbReference type="Proteomes" id="UP000533598"/>
    </source>
</evidence>
<evidence type="ECO:0000259" key="1">
    <source>
        <dbReference type="Pfam" id="PF22733"/>
    </source>
</evidence>
<dbReference type="Proteomes" id="UP000533598">
    <property type="component" value="Unassembled WGS sequence"/>
</dbReference>
<dbReference type="AlphaFoldDB" id="A0A7W7CAM4"/>
<dbReference type="RefSeq" id="WP_185003558.1">
    <property type="nucleotide sequence ID" value="NZ_BAAAUI010000023.1"/>
</dbReference>
<keyword evidence="3" id="KW-1185">Reference proteome</keyword>
<protein>
    <recommendedName>
        <fullName evidence="1">NACHT N-terminal Helical domain-containing protein</fullName>
    </recommendedName>
</protein>
<proteinExistence type="predicted"/>
<dbReference type="InterPro" id="IPR054547">
    <property type="entry name" value="NNH1"/>
</dbReference>
<name>A0A7W7CAM4_9PSEU</name>
<organism evidence="2 3">
    <name type="scientific">Crossiella cryophila</name>
    <dbReference type="NCBI Taxonomy" id="43355"/>
    <lineage>
        <taxon>Bacteria</taxon>
        <taxon>Bacillati</taxon>
        <taxon>Actinomycetota</taxon>
        <taxon>Actinomycetes</taxon>
        <taxon>Pseudonocardiales</taxon>
        <taxon>Pseudonocardiaceae</taxon>
        <taxon>Crossiella</taxon>
    </lineage>
</organism>
<reference evidence="2 3" key="1">
    <citation type="submission" date="2020-08" db="EMBL/GenBank/DDBJ databases">
        <title>Sequencing the genomes of 1000 actinobacteria strains.</title>
        <authorList>
            <person name="Klenk H.-P."/>
        </authorList>
    </citation>
    <scope>NUCLEOTIDE SEQUENCE [LARGE SCALE GENOMIC DNA]</scope>
    <source>
        <strain evidence="2 3">DSM 44230</strain>
    </source>
</reference>
<sequence length="207" mass="22366">MISGVEVLKLGQTVATRAAAAWLRKHREQKERVSSLAELAAEQLASPLHLRKWDNFLNNLGLQVAERLEPLLDNRFPGLPANEIQAAMDAAGDALAEVELADDLLLGVDLDADKLAAHVRSVCPGQVRVAGLSEDGARLYEVALDQSCRYLVEVVRWLPAFQPRALAEALGRLGALSGQLDEVLARIPRSTLHAPRGTGHDAEFTAG</sequence>
<accession>A0A7W7CAM4</accession>
<feature type="domain" description="NACHT N-terminal Helical" evidence="1">
    <location>
        <begin position="8"/>
        <end position="185"/>
    </location>
</feature>
<gene>
    <name evidence="2" type="ORF">HNR67_003757</name>
</gene>
<dbReference type="EMBL" id="JACHMH010000001">
    <property type="protein sequence ID" value="MBB4677639.1"/>
    <property type="molecule type" value="Genomic_DNA"/>
</dbReference>
<evidence type="ECO:0000313" key="2">
    <source>
        <dbReference type="EMBL" id="MBB4677639.1"/>
    </source>
</evidence>